<name>A0ABN2W165_9ACTN</name>
<keyword evidence="2" id="KW-1185">Reference proteome</keyword>
<accession>A0ABN2W165</accession>
<gene>
    <name evidence="1" type="ORF">GCM10009821_20470</name>
</gene>
<comment type="caution">
    <text evidence="1">The sequence shown here is derived from an EMBL/GenBank/DDBJ whole genome shotgun (WGS) entry which is preliminary data.</text>
</comment>
<sequence>MSQVVGLSVRTTKGCPHLRGVVIDVDRPGEVARKFEHKASASDASEDQLHALGTALNSQLKAHDVVAVVIREAGYSRMSAKAHASMKKRLRGEGVALSQARRRTENVIVSDINALAKLCEMSSKDLEAAAESMCGGDWREATSSALAAQRIV</sequence>
<dbReference type="EMBL" id="BAAAPY010000007">
    <property type="protein sequence ID" value="GAA2080109.1"/>
    <property type="molecule type" value="Genomic_DNA"/>
</dbReference>
<protein>
    <submittedName>
        <fullName evidence="1">Uncharacterized protein</fullName>
    </submittedName>
</protein>
<evidence type="ECO:0000313" key="2">
    <source>
        <dbReference type="Proteomes" id="UP001501480"/>
    </source>
</evidence>
<reference evidence="1 2" key="1">
    <citation type="journal article" date="2019" name="Int. J. Syst. Evol. Microbiol.">
        <title>The Global Catalogue of Microorganisms (GCM) 10K type strain sequencing project: providing services to taxonomists for standard genome sequencing and annotation.</title>
        <authorList>
            <consortium name="The Broad Institute Genomics Platform"/>
            <consortium name="The Broad Institute Genome Sequencing Center for Infectious Disease"/>
            <person name="Wu L."/>
            <person name="Ma J."/>
        </authorList>
    </citation>
    <scope>NUCLEOTIDE SEQUENCE [LARGE SCALE GENOMIC DNA]</scope>
    <source>
        <strain evidence="1 2">JCM 15749</strain>
    </source>
</reference>
<evidence type="ECO:0000313" key="1">
    <source>
        <dbReference type="EMBL" id="GAA2080109.1"/>
    </source>
</evidence>
<proteinExistence type="predicted"/>
<dbReference type="Proteomes" id="UP001501480">
    <property type="component" value="Unassembled WGS sequence"/>
</dbReference>
<organism evidence="1 2">
    <name type="scientific">Aeromicrobium halocynthiae</name>
    <dbReference type="NCBI Taxonomy" id="560557"/>
    <lineage>
        <taxon>Bacteria</taxon>
        <taxon>Bacillati</taxon>
        <taxon>Actinomycetota</taxon>
        <taxon>Actinomycetes</taxon>
        <taxon>Propionibacteriales</taxon>
        <taxon>Nocardioidaceae</taxon>
        <taxon>Aeromicrobium</taxon>
    </lineage>
</organism>